<accession>A0AAV1UPL6</accession>
<protein>
    <submittedName>
        <fullName evidence="1">Uncharacterized protein</fullName>
    </submittedName>
</protein>
<sequence>MTTLWRERNIIAQQLADDEAMRVDASGMSDIKNQYLPCVNIMLEEMERELDGGTSDGA</sequence>
<gene>
    <name evidence="1" type="ORF">PM001_LOCUS21934</name>
</gene>
<dbReference type="Proteomes" id="UP001162060">
    <property type="component" value="Unassembled WGS sequence"/>
</dbReference>
<proteinExistence type="predicted"/>
<dbReference type="EMBL" id="CAKLBY020000225">
    <property type="protein sequence ID" value="CAK7936784.1"/>
    <property type="molecule type" value="Genomic_DNA"/>
</dbReference>
<dbReference type="AlphaFoldDB" id="A0AAV1UPL6"/>
<organism evidence="1 2">
    <name type="scientific">Peronospora matthiolae</name>
    <dbReference type="NCBI Taxonomy" id="2874970"/>
    <lineage>
        <taxon>Eukaryota</taxon>
        <taxon>Sar</taxon>
        <taxon>Stramenopiles</taxon>
        <taxon>Oomycota</taxon>
        <taxon>Peronosporomycetes</taxon>
        <taxon>Peronosporales</taxon>
        <taxon>Peronosporaceae</taxon>
        <taxon>Peronospora</taxon>
    </lineage>
</organism>
<evidence type="ECO:0000313" key="2">
    <source>
        <dbReference type="Proteomes" id="UP001162060"/>
    </source>
</evidence>
<comment type="caution">
    <text evidence="1">The sequence shown here is derived from an EMBL/GenBank/DDBJ whole genome shotgun (WGS) entry which is preliminary data.</text>
</comment>
<evidence type="ECO:0000313" key="1">
    <source>
        <dbReference type="EMBL" id="CAK7936784.1"/>
    </source>
</evidence>
<reference evidence="1" key="1">
    <citation type="submission" date="2024-01" db="EMBL/GenBank/DDBJ databases">
        <authorList>
            <person name="Webb A."/>
        </authorList>
    </citation>
    <scope>NUCLEOTIDE SEQUENCE</scope>
    <source>
        <strain evidence="1">Pm1</strain>
    </source>
</reference>
<name>A0AAV1UPL6_9STRA</name>